<dbReference type="Pfam" id="PF00593">
    <property type="entry name" value="TonB_dep_Rec_b-barrel"/>
    <property type="match status" value="1"/>
</dbReference>
<keyword evidence="7 10" id="KW-0472">Membrane</keyword>
<protein>
    <submittedName>
        <fullName evidence="15">Outer membrane receptor for ferrienterochelin and colicins</fullName>
    </submittedName>
</protein>
<comment type="subcellular location">
    <subcellularLocation>
        <location evidence="1 10">Cell outer membrane</location>
        <topology evidence="1 10">Multi-pass membrane protein</topology>
    </subcellularLocation>
</comment>
<dbReference type="Gene3D" id="2.40.170.20">
    <property type="entry name" value="TonB-dependent receptor, beta-barrel domain"/>
    <property type="match status" value="1"/>
</dbReference>
<dbReference type="Gene3D" id="2.170.130.10">
    <property type="entry name" value="TonB-dependent receptor, plug domain"/>
    <property type="match status" value="1"/>
</dbReference>
<keyword evidence="6 11" id="KW-0798">TonB box</keyword>
<dbReference type="Pfam" id="PF13715">
    <property type="entry name" value="CarbopepD_reg_2"/>
    <property type="match status" value="1"/>
</dbReference>
<evidence type="ECO:0000313" key="16">
    <source>
        <dbReference type="Proteomes" id="UP000198131"/>
    </source>
</evidence>
<dbReference type="PANTHER" id="PTHR30069:SF29">
    <property type="entry name" value="HEMOGLOBIN AND HEMOGLOBIN-HAPTOGLOBIN-BINDING PROTEIN 1-RELATED"/>
    <property type="match status" value="1"/>
</dbReference>
<evidence type="ECO:0000256" key="12">
    <source>
        <dbReference type="SAM" id="SignalP"/>
    </source>
</evidence>
<keyword evidence="9 10" id="KW-0998">Cell outer membrane</keyword>
<dbReference type="SUPFAM" id="SSF56935">
    <property type="entry name" value="Porins"/>
    <property type="match status" value="1"/>
</dbReference>
<feature type="signal peptide" evidence="12">
    <location>
        <begin position="1"/>
        <end position="18"/>
    </location>
</feature>
<comment type="similarity">
    <text evidence="10 11">Belongs to the TonB-dependent receptor family.</text>
</comment>
<dbReference type="GO" id="GO:0015344">
    <property type="term" value="F:siderophore uptake transmembrane transporter activity"/>
    <property type="evidence" value="ECO:0007669"/>
    <property type="project" value="TreeGrafter"/>
</dbReference>
<keyword evidence="3 10" id="KW-1134">Transmembrane beta strand</keyword>
<evidence type="ECO:0000256" key="1">
    <source>
        <dbReference type="ARBA" id="ARBA00004571"/>
    </source>
</evidence>
<keyword evidence="5 12" id="KW-0732">Signal</keyword>
<dbReference type="AlphaFoldDB" id="A0A212TPX9"/>
<dbReference type="InterPro" id="IPR012910">
    <property type="entry name" value="Plug_dom"/>
</dbReference>
<evidence type="ECO:0000256" key="10">
    <source>
        <dbReference type="PROSITE-ProRule" id="PRU01360"/>
    </source>
</evidence>
<dbReference type="GO" id="GO:0044718">
    <property type="term" value="P:siderophore transmembrane transport"/>
    <property type="evidence" value="ECO:0007669"/>
    <property type="project" value="TreeGrafter"/>
</dbReference>
<dbReference type="Proteomes" id="UP000198131">
    <property type="component" value="Unassembled WGS sequence"/>
</dbReference>
<dbReference type="InterPro" id="IPR037066">
    <property type="entry name" value="Plug_dom_sf"/>
</dbReference>
<proteinExistence type="inferred from homology"/>
<dbReference type="SUPFAM" id="SSF49464">
    <property type="entry name" value="Carboxypeptidase regulatory domain-like"/>
    <property type="match status" value="1"/>
</dbReference>
<keyword evidence="8 15" id="KW-0675">Receptor</keyword>
<keyword evidence="2 10" id="KW-0813">Transport</keyword>
<feature type="domain" description="TonB-dependent receptor-like beta-barrel" evidence="13">
    <location>
        <begin position="315"/>
        <end position="685"/>
    </location>
</feature>
<dbReference type="PROSITE" id="PS52016">
    <property type="entry name" value="TONB_DEPENDENT_REC_3"/>
    <property type="match status" value="1"/>
</dbReference>
<sequence>MRYLLLVLLLLAGPAAWAQYSVRAIVRDSLTHEVLVGVSGAVRGTPNGGATDVQGQLTLDNLPGPTAELVFSYLGYRVKTVTVTLPQTGEPLTILLGQDSNALEEVVVTSTRTNSRIEDLPTRIEVLGAEELEEESGIKPGNVASILGDVASIQIQPTSATTGNADLRIQGLQGKYTQILRDGLPLFGGYAGSFGILQIPPLDLRQVEIIKGASSTLYGGGAIAGMINLISKEPQLSGPERTVLANISTLRESNLNGFFAGRNEKVGYTLFVGGTRQQAVDVNGDGYSDVPRLGSVLVHPRLFLYPTSQSKLVVGYTGTYERRRGGDIQVLKERPNATHQFFINNDSWRHTADARYDHSTAERGDQLVLKGSLSSFQRDATTNTTGLKARQISYYTEGSQLLKLSHHDVVLGANVTGESFRPTLSQGLQLRAYDYVTPGVFAQDDWKPTPAFTLQTGLRIDHHNRYGTFVLPRLSALYKFGSHFSSRLGGGLGYKAPSFFVNELDERDFVRVLPFTDANQAERSAGANWDVNYETVAGQGEEAMHITVNQSFFLTQIQHPLLLNTDSRTGFITFSNAAQPFLTRGFETYVRVRQDETELYLGYVFTDARRQDLPGHPRLSLIARNKLASVLSREFNTHWRAGLEAAYTGSQQRDDGPSTPGYVFLAGMVRYSTGPISFVLNGENLLDYRQTRKETIWSGDRTNPAFRQLWAPIEGRVINLSATVKF</sequence>
<dbReference type="InterPro" id="IPR008969">
    <property type="entry name" value="CarboxyPept-like_regulatory"/>
</dbReference>
<dbReference type="OrthoDB" id="1109239at2"/>
<dbReference type="PANTHER" id="PTHR30069">
    <property type="entry name" value="TONB-DEPENDENT OUTER MEMBRANE RECEPTOR"/>
    <property type="match status" value="1"/>
</dbReference>
<keyword evidence="16" id="KW-1185">Reference proteome</keyword>
<evidence type="ECO:0000256" key="5">
    <source>
        <dbReference type="ARBA" id="ARBA00022729"/>
    </source>
</evidence>
<evidence type="ECO:0000259" key="14">
    <source>
        <dbReference type="Pfam" id="PF07715"/>
    </source>
</evidence>
<accession>A0A212TPX9</accession>
<evidence type="ECO:0000313" key="15">
    <source>
        <dbReference type="EMBL" id="SNC68055.1"/>
    </source>
</evidence>
<evidence type="ECO:0000256" key="8">
    <source>
        <dbReference type="ARBA" id="ARBA00023170"/>
    </source>
</evidence>
<dbReference type="InterPro" id="IPR000531">
    <property type="entry name" value="Beta-barrel_TonB"/>
</dbReference>
<evidence type="ECO:0000256" key="11">
    <source>
        <dbReference type="RuleBase" id="RU003357"/>
    </source>
</evidence>
<reference evidence="16" key="1">
    <citation type="submission" date="2017-06" db="EMBL/GenBank/DDBJ databases">
        <authorList>
            <person name="Varghese N."/>
            <person name="Submissions S."/>
        </authorList>
    </citation>
    <scope>NUCLEOTIDE SEQUENCE [LARGE SCALE GENOMIC DNA]</scope>
    <source>
        <strain evidence="16">DSM 11116</strain>
    </source>
</reference>
<dbReference type="Pfam" id="PF07715">
    <property type="entry name" value="Plug"/>
    <property type="match status" value="1"/>
</dbReference>
<dbReference type="InterPro" id="IPR036942">
    <property type="entry name" value="Beta-barrel_TonB_sf"/>
</dbReference>
<evidence type="ECO:0000259" key="13">
    <source>
        <dbReference type="Pfam" id="PF00593"/>
    </source>
</evidence>
<evidence type="ECO:0000256" key="7">
    <source>
        <dbReference type="ARBA" id="ARBA00023136"/>
    </source>
</evidence>
<evidence type="ECO:0000256" key="9">
    <source>
        <dbReference type="ARBA" id="ARBA00023237"/>
    </source>
</evidence>
<evidence type="ECO:0000256" key="6">
    <source>
        <dbReference type="ARBA" id="ARBA00023077"/>
    </source>
</evidence>
<gene>
    <name evidence="15" type="ORF">SAMN06265337_2163</name>
</gene>
<feature type="chain" id="PRO_5011238406" evidence="12">
    <location>
        <begin position="19"/>
        <end position="726"/>
    </location>
</feature>
<name>A0A212TPX9_9BACT</name>
<evidence type="ECO:0000256" key="2">
    <source>
        <dbReference type="ARBA" id="ARBA00022448"/>
    </source>
</evidence>
<organism evidence="15 16">
    <name type="scientific">Hymenobacter gelipurpurascens</name>
    <dbReference type="NCBI Taxonomy" id="89968"/>
    <lineage>
        <taxon>Bacteria</taxon>
        <taxon>Pseudomonadati</taxon>
        <taxon>Bacteroidota</taxon>
        <taxon>Cytophagia</taxon>
        <taxon>Cytophagales</taxon>
        <taxon>Hymenobacteraceae</taxon>
        <taxon>Hymenobacter</taxon>
    </lineage>
</organism>
<evidence type="ECO:0000256" key="4">
    <source>
        <dbReference type="ARBA" id="ARBA00022692"/>
    </source>
</evidence>
<keyword evidence="4 10" id="KW-0812">Transmembrane</keyword>
<dbReference type="RefSeq" id="WP_088843392.1">
    <property type="nucleotide sequence ID" value="NZ_FYEW01000001.1"/>
</dbReference>
<dbReference type="GO" id="GO:0009279">
    <property type="term" value="C:cell outer membrane"/>
    <property type="evidence" value="ECO:0007669"/>
    <property type="project" value="UniProtKB-SubCell"/>
</dbReference>
<dbReference type="EMBL" id="FYEW01000001">
    <property type="protein sequence ID" value="SNC68055.1"/>
    <property type="molecule type" value="Genomic_DNA"/>
</dbReference>
<dbReference type="InterPro" id="IPR039426">
    <property type="entry name" value="TonB-dep_rcpt-like"/>
</dbReference>
<evidence type="ECO:0000256" key="3">
    <source>
        <dbReference type="ARBA" id="ARBA00022452"/>
    </source>
</evidence>
<feature type="domain" description="TonB-dependent receptor plug" evidence="14">
    <location>
        <begin position="117"/>
        <end position="225"/>
    </location>
</feature>